<dbReference type="InterPro" id="IPR029068">
    <property type="entry name" value="Glyas_Bleomycin-R_OHBP_Dase"/>
</dbReference>
<dbReference type="Proteomes" id="UP000248597">
    <property type="component" value="Unassembled WGS sequence"/>
</dbReference>
<dbReference type="EMBL" id="QFPJ01000001">
    <property type="protein sequence ID" value="PZQ24635.1"/>
    <property type="molecule type" value="Genomic_DNA"/>
</dbReference>
<dbReference type="SUPFAM" id="SSF54593">
    <property type="entry name" value="Glyoxalase/Bleomycin resistance protein/Dihydroxybiphenyl dioxygenase"/>
    <property type="match status" value="1"/>
</dbReference>
<gene>
    <name evidence="2" type="ORF">DI569_00180</name>
</gene>
<sequence>MTSENLDKAALAALKEQTAALKKPWVSEIVLQTNQYDLMKLWYESVLGIDWFMENIPNADVHVENHHGDGGKQVHAKDVRACFARLDMAPPFSTTLALFELTWLDRTPSSDPGLNHMQLKHDDIETLIRRVELLRDTGIHPHRSANHGPITSFYYRDPDENIIELCLNNFATPQEMAAFVRSERFQANPSGIDLDRDEFVARYRAGTPLDELLAI</sequence>
<dbReference type="InterPro" id="IPR004360">
    <property type="entry name" value="Glyas_Fos-R_dOase_dom"/>
</dbReference>
<comment type="caution">
    <text evidence="2">The sequence shown here is derived from an EMBL/GenBank/DDBJ whole genome shotgun (WGS) entry which is preliminary data.</text>
</comment>
<protein>
    <recommendedName>
        <fullName evidence="1">Glyoxalase/fosfomycin resistance/dioxygenase domain-containing protein</fullName>
    </recommendedName>
</protein>
<dbReference type="AlphaFoldDB" id="A0A2W5LDD1"/>
<dbReference type="Pfam" id="PF00903">
    <property type="entry name" value="Glyoxalase"/>
    <property type="match status" value="1"/>
</dbReference>
<dbReference type="Gene3D" id="3.10.180.10">
    <property type="entry name" value="2,3-Dihydroxybiphenyl 1,2-Dioxygenase, domain 1"/>
    <property type="match status" value="1"/>
</dbReference>
<evidence type="ECO:0000259" key="1">
    <source>
        <dbReference type="Pfam" id="PF00903"/>
    </source>
</evidence>
<evidence type="ECO:0000313" key="2">
    <source>
        <dbReference type="EMBL" id="PZQ24635.1"/>
    </source>
</evidence>
<reference evidence="2 3" key="1">
    <citation type="submission" date="2017-08" db="EMBL/GenBank/DDBJ databases">
        <title>Infants hospitalized years apart are colonized by the same room-sourced microbial strains.</title>
        <authorList>
            <person name="Brooks B."/>
            <person name="Olm M.R."/>
            <person name="Firek B.A."/>
            <person name="Baker R."/>
            <person name="Thomas B.C."/>
            <person name="Morowitz M.J."/>
            <person name="Banfield J.F."/>
        </authorList>
    </citation>
    <scope>NUCLEOTIDE SEQUENCE [LARGE SCALE GENOMIC DNA]</scope>
    <source>
        <strain evidence="2">S2_005_003_R2_47</strain>
    </source>
</reference>
<organism evidence="2 3">
    <name type="scientific">Sphingopyxis macrogoltabida</name>
    <name type="common">Sphingomonas macrogoltabidus</name>
    <dbReference type="NCBI Taxonomy" id="33050"/>
    <lineage>
        <taxon>Bacteria</taxon>
        <taxon>Pseudomonadati</taxon>
        <taxon>Pseudomonadota</taxon>
        <taxon>Alphaproteobacteria</taxon>
        <taxon>Sphingomonadales</taxon>
        <taxon>Sphingomonadaceae</taxon>
        <taxon>Sphingopyxis</taxon>
    </lineage>
</organism>
<evidence type="ECO:0000313" key="3">
    <source>
        <dbReference type="Proteomes" id="UP000248597"/>
    </source>
</evidence>
<feature type="domain" description="Glyoxalase/fosfomycin resistance/dioxygenase" evidence="1">
    <location>
        <begin position="28"/>
        <end position="165"/>
    </location>
</feature>
<accession>A0A2W5LDD1</accession>
<proteinExistence type="predicted"/>
<name>A0A2W5LDD1_SPHMC</name>